<organism evidence="2 3">
    <name type="scientific">Pseudopedobacter beijingensis</name>
    <dbReference type="NCBI Taxonomy" id="1207056"/>
    <lineage>
        <taxon>Bacteria</taxon>
        <taxon>Pseudomonadati</taxon>
        <taxon>Bacteroidota</taxon>
        <taxon>Sphingobacteriia</taxon>
        <taxon>Sphingobacteriales</taxon>
        <taxon>Sphingobacteriaceae</taxon>
        <taxon>Pseudopedobacter</taxon>
    </lineage>
</organism>
<dbReference type="Proteomes" id="UP001597118">
    <property type="component" value="Unassembled WGS sequence"/>
</dbReference>
<accession>A0ABW4IEB8</accession>
<evidence type="ECO:0000313" key="2">
    <source>
        <dbReference type="EMBL" id="MFD1631065.1"/>
    </source>
</evidence>
<evidence type="ECO:0000259" key="1">
    <source>
        <dbReference type="Pfam" id="PF12728"/>
    </source>
</evidence>
<dbReference type="Pfam" id="PF12728">
    <property type="entry name" value="HTH_17"/>
    <property type="match status" value="1"/>
</dbReference>
<dbReference type="InterPro" id="IPR041657">
    <property type="entry name" value="HTH_17"/>
</dbReference>
<evidence type="ECO:0000313" key="3">
    <source>
        <dbReference type="Proteomes" id="UP001597118"/>
    </source>
</evidence>
<keyword evidence="3" id="KW-1185">Reference proteome</keyword>
<proteinExistence type="predicted"/>
<gene>
    <name evidence="2" type="ORF">ACFSAH_14405</name>
</gene>
<dbReference type="NCBIfam" id="TIGR01764">
    <property type="entry name" value="excise"/>
    <property type="match status" value="1"/>
</dbReference>
<dbReference type="RefSeq" id="WP_379663437.1">
    <property type="nucleotide sequence ID" value="NZ_JBHUDG010000039.1"/>
</dbReference>
<feature type="domain" description="Helix-turn-helix" evidence="1">
    <location>
        <begin position="23"/>
        <end position="72"/>
    </location>
</feature>
<sequence>MNITEQKTLKRIEALLLNQKPILNIEEFCRYTGFSKSFAYKLTSTKRIQFSCPNGKLIFFKKTDVDAFLLSNPMSSMEDIEQQSIDYVNKTSSLEGLK</sequence>
<dbReference type="EMBL" id="JBHUDG010000039">
    <property type="protein sequence ID" value="MFD1631065.1"/>
    <property type="molecule type" value="Genomic_DNA"/>
</dbReference>
<comment type="caution">
    <text evidence="2">The sequence shown here is derived from an EMBL/GenBank/DDBJ whole genome shotgun (WGS) entry which is preliminary data.</text>
</comment>
<name>A0ABW4IEB8_9SPHI</name>
<dbReference type="InterPro" id="IPR010093">
    <property type="entry name" value="SinI_DNA-bd"/>
</dbReference>
<protein>
    <submittedName>
        <fullName evidence="2">Helix-turn-helix domain-containing protein</fullName>
    </submittedName>
</protein>
<reference evidence="3" key="1">
    <citation type="journal article" date="2019" name="Int. J. Syst. Evol. Microbiol.">
        <title>The Global Catalogue of Microorganisms (GCM) 10K type strain sequencing project: providing services to taxonomists for standard genome sequencing and annotation.</title>
        <authorList>
            <consortium name="The Broad Institute Genomics Platform"/>
            <consortium name="The Broad Institute Genome Sequencing Center for Infectious Disease"/>
            <person name="Wu L."/>
            <person name="Ma J."/>
        </authorList>
    </citation>
    <scope>NUCLEOTIDE SEQUENCE [LARGE SCALE GENOMIC DNA]</scope>
    <source>
        <strain evidence="3">CCUG 53762</strain>
    </source>
</reference>